<keyword evidence="6" id="KW-0418">Kinase</keyword>
<dbReference type="InterPro" id="IPR036974">
    <property type="entry name" value="PUA_sf"/>
</dbReference>
<dbReference type="InterPro" id="IPR002478">
    <property type="entry name" value="PUA"/>
</dbReference>
<dbReference type="GO" id="GO:0003723">
    <property type="term" value="F:RNA binding"/>
    <property type="evidence" value="ECO:0007669"/>
    <property type="project" value="InterPro"/>
</dbReference>
<dbReference type="InterPro" id="IPR005715">
    <property type="entry name" value="Glu_5kinase/COase_Synthase"/>
</dbReference>
<dbReference type="InterPro" id="IPR036393">
    <property type="entry name" value="AceGlu_kinase-like_sf"/>
</dbReference>
<keyword evidence="5" id="KW-0547">Nucleotide-binding</keyword>
<dbReference type="CDD" id="cd21157">
    <property type="entry name" value="PUA_G5K"/>
    <property type="match status" value="1"/>
</dbReference>
<keyword evidence="4" id="KW-0808">Transferase</keyword>
<gene>
    <name evidence="10" type="ORF">g.4960</name>
</gene>
<dbReference type="PRINTS" id="PR00474">
    <property type="entry name" value="GLU5KINASE"/>
</dbReference>
<feature type="compositionally biased region" description="Polar residues" evidence="8">
    <location>
        <begin position="393"/>
        <end position="405"/>
    </location>
</feature>
<dbReference type="SUPFAM" id="SSF53633">
    <property type="entry name" value="Carbamate kinase-like"/>
    <property type="match status" value="1"/>
</dbReference>
<dbReference type="Pfam" id="PF01472">
    <property type="entry name" value="PUA"/>
    <property type="match status" value="1"/>
</dbReference>
<name>A0A1D2AF44_AUXPR</name>
<dbReference type="FunFam" id="3.40.1160.10:FF:000018">
    <property type="entry name" value="Glutamate 5-kinase"/>
    <property type="match status" value="1"/>
</dbReference>
<dbReference type="SUPFAM" id="SSF88697">
    <property type="entry name" value="PUA domain-like"/>
    <property type="match status" value="1"/>
</dbReference>
<dbReference type="PROSITE" id="PS50890">
    <property type="entry name" value="PUA"/>
    <property type="match status" value="1"/>
</dbReference>
<evidence type="ECO:0000313" key="10">
    <source>
        <dbReference type="EMBL" id="JAT77846.1"/>
    </source>
</evidence>
<dbReference type="Gene3D" id="2.30.130.10">
    <property type="entry name" value="PUA domain"/>
    <property type="match status" value="1"/>
</dbReference>
<evidence type="ECO:0000256" key="1">
    <source>
        <dbReference type="ARBA" id="ARBA00022490"/>
    </source>
</evidence>
<evidence type="ECO:0000256" key="5">
    <source>
        <dbReference type="ARBA" id="ARBA00022741"/>
    </source>
</evidence>
<evidence type="ECO:0000256" key="7">
    <source>
        <dbReference type="ARBA" id="ARBA00022840"/>
    </source>
</evidence>
<protein>
    <recommendedName>
        <fullName evidence="9">PUA domain-containing protein</fullName>
    </recommendedName>
</protein>
<dbReference type="GO" id="GO:0005524">
    <property type="term" value="F:ATP binding"/>
    <property type="evidence" value="ECO:0007669"/>
    <property type="project" value="UniProtKB-KW"/>
</dbReference>
<dbReference type="PANTHER" id="PTHR43654:SF3">
    <property type="entry name" value="GLUTAMATE 5-KINASE"/>
    <property type="match status" value="1"/>
</dbReference>
<dbReference type="InterPro" id="IPR019797">
    <property type="entry name" value="Glutamate_5-kinase_CS"/>
</dbReference>
<dbReference type="CDD" id="cd04242">
    <property type="entry name" value="AAK_G5K_ProB"/>
    <property type="match status" value="1"/>
</dbReference>
<evidence type="ECO:0000256" key="4">
    <source>
        <dbReference type="ARBA" id="ARBA00022679"/>
    </source>
</evidence>
<dbReference type="PANTHER" id="PTHR43654">
    <property type="entry name" value="GLUTAMATE 5-KINASE"/>
    <property type="match status" value="1"/>
</dbReference>
<keyword evidence="2" id="KW-0028">Amino-acid biosynthesis</keyword>
<keyword evidence="1" id="KW-0963">Cytoplasm</keyword>
<evidence type="ECO:0000259" key="9">
    <source>
        <dbReference type="SMART" id="SM00359"/>
    </source>
</evidence>
<proteinExistence type="inferred from homology"/>
<evidence type="ECO:0000256" key="2">
    <source>
        <dbReference type="ARBA" id="ARBA00022605"/>
    </source>
</evidence>
<accession>A0A1D2AF44</accession>
<feature type="domain" description="PUA" evidence="9">
    <location>
        <begin position="289"/>
        <end position="367"/>
    </location>
</feature>
<evidence type="ECO:0000256" key="3">
    <source>
        <dbReference type="ARBA" id="ARBA00022650"/>
    </source>
</evidence>
<dbReference type="SMART" id="SM00359">
    <property type="entry name" value="PUA"/>
    <property type="match status" value="1"/>
</dbReference>
<dbReference type="GO" id="GO:0009084">
    <property type="term" value="P:glutamine family amino acid biosynthetic process"/>
    <property type="evidence" value="ECO:0007669"/>
    <property type="project" value="UniProtKB-ARBA"/>
</dbReference>
<dbReference type="InterPro" id="IPR015947">
    <property type="entry name" value="PUA-like_sf"/>
</dbReference>
<dbReference type="InterPro" id="IPR041739">
    <property type="entry name" value="G5K_ProB"/>
</dbReference>
<dbReference type="InterPro" id="IPR001057">
    <property type="entry name" value="Glu/AcGlu_kinase"/>
</dbReference>
<evidence type="ECO:0000256" key="8">
    <source>
        <dbReference type="SAM" id="MobiDB-lite"/>
    </source>
</evidence>
<dbReference type="Gene3D" id="3.40.1160.10">
    <property type="entry name" value="Acetylglutamate kinase-like"/>
    <property type="match status" value="1"/>
</dbReference>
<evidence type="ECO:0000256" key="6">
    <source>
        <dbReference type="ARBA" id="ARBA00022777"/>
    </source>
</evidence>
<dbReference type="PROSITE" id="PS00902">
    <property type="entry name" value="GLUTAMATE_5_KINASE"/>
    <property type="match status" value="1"/>
</dbReference>
<keyword evidence="3" id="KW-0641">Proline biosynthesis</keyword>
<dbReference type="HAMAP" id="MF_00456">
    <property type="entry name" value="ProB"/>
    <property type="match status" value="1"/>
</dbReference>
<feature type="region of interest" description="Disordered" evidence="8">
    <location>
        <begin position="384"/>
        <end position="465"/>
    </location>
</feature>
<dbReference type="GO" id="GO:0004349">
    <property type="term" value="F:glutamate 5-kinase activity"/>
    <property type="evidence" value="ECO:0007669"/>
    <property type="project" value="InterPro"/>
</dbReference>
<dbReference type="AlphaFoldDB" id="A0A1D2AF44"/>
<sequence length="522" mass="55528">MEKIDSSGALHNPKGQQTVVIKVGTSSLIRASTKSLNLSSLASLVETCRDLHNLGFNVIVVSSGAVAVGCQRLGLSTRPRELAKKQALAAIGQIHLMRYYDDLFTALGLTCSQVLLTLDNLATRSQYINARNTFHELLRYGTIPIINENDTVAVAQLRFGDNDTLSAQVATLVEADWLFLLTDVDALYTGNPSTDPTATPVHEVDDVHDLAVDTAEAGTQWGTGGMATKLTAAGIATAAGCRMVICHFNNPSVIVDIIGGESDVGTVFHPISDPLKGRKRWILSVPSKGEIWVDDGAARAIKKHASLFAAGITKVVGEFQHQDAVKLCDAQGRELAQGLTNYSNVEVEAAKGLSSAKFLEKLGYQGQEEVVHRASICLLVKREQGRSMRRTPSRGSMTSLASSRAPSPAGPESGYEDSPSHSPAPVARGQSPGRSRTPPLPPTTGQQESGAGEGQEGPALSEDDIVTRLAHLRQRAGLGASGPSDDWDSQMAYAMHAELQGSMHAKPVASDQDVDEGGWLPK</sequence>
<dbReference type="NCBIfam" id="TIGR01027">
    <property type="entry name" value="proB"/>
    <property type="match status" value="1"/>
</dbReference>
<keyword evidence="7" id="KW-0067">ATP-binding</keyword>
<dbReference type="EMBL" id="GDKF01000776">
    <property type="protein sequence ID" value="JAT77846.1"/>
    <property type="molecule type" value="Transcribed_RNA"/>
</dbReference>
<dbReference type="GO" id="GO:0005829">
    <property type="term" value="C:cytosol"/>
    <property type="evidence" value="ECO:0007669"/>
    <property type="project" value="TreeGrafter"/>
</dbReference>
<organism evidence="10">
    <name type="scientific">Auxenochlorella protothecoides</name>
    <name type="common">Green microalga</name>
    <name type="synonym">Chlorella protothecoides</name>
    <dbReference type="NCBI Taxonomy" id="3075"/>
    <lineage>
        <taxon>Eukaryota</taxon>
        <taxon>Viridiplantae</taxon>
        <taxon>Chlorophyta</taxon>
        <taxon>core chlorophytes</taxon>
        <taxon>Trebouxiophyceae</taxon>
        <taxon>Chlorellales</taxon>
        <taxon>Chlorellaceae</taxon>
        <taxon>Auxenochlorella</taxon>
    </lineage>
</organism>
<reference evidence="10" key="1">
    <citation type="submission" date="2015-08" db="EMBL/GenBank/DDBJ databases">
        <authorList>
            <person name="Babu N.S."/>
            <person name="Beckwith C.J."/>
            <person name="Beseler K.G."/>
            <person name="Brison A."/>
            <person name="Carone J.V."/>
            <person name="Caskin T.P."/>
            <person name="Diamond M."/>
            <person name="Durham M.E."/>
            <person name="Foxe J.M."/>
            <person name="Go M."/>
            <person name="Henderson B.A."/>
            <person name="Jones I.B."/>
            <person name="McGettigan J.A."/>
            <person name="Micheletti S.J."/>
            <person name="Nasrallah M.E."/>
            <person name="Ortiz D."/>
            <person name="Piller C.R."/>
            <person name="Privatt S.R."/>
            <person name="Schneider S.L."/>
            <person name="Sharp S."/>
            <person name="Smith T.C."/>
            <person name="Stanton J.D."/>
            <person name="Ullery H.E."/>
            <person name="Wilson R.J."/>
            <person name="Serrano M.G."/>
            <person name="Buck G."/>
            <person name="Lee V."/>
            <person name="Wang Y."/>
            <person name="Carvalho R."/>
            <person name="Voegtly L."/>
            <person name="Shi R."/>
            <person name="Duckworth R."/>
            <person name="Johnson A."/>
            <person name="Loviza R."/>
            <person name="Walstead R."/>
            <person name="Shah Z."/>
            <person name="Kiflezghi M."/>
            <person name="Wade K."/>
            <person name="Ball S.L."/>
            <person name="Bradley K.W."/>
            <person name="Asai D.J."/>
            <person name="Bowman C.A."/>
            <person name="Russell D.A."/>
            <person name="Pope W.H."/>
            <person name="Jacobs-Sera D."/>
            <person name="Hendrix R.W."/>
            <person name="Hatfull G.F."/>
        </authorList>
    </citation>
    <scope>NUCLEOTIDE SEQUENCE</scope>
</reference>
<dbReference type="Pfam" id="PF00696">
    <property type="entry name" value="AA_kinase"/>
    <property type="match status" value="1"/>
</dbReference>
<dbReference type="InterPro" id="IPR001048">
    <property type="entry name" value="Asp/Glu/Uridylate_kinase"/>
</dbReference>